<comment type="caution">
    <text evidence="10">The sequence shown here is derived from an EMBL/GenBank/DDBJ whole genome shotgun (WGS) entry which is preliminary data.</text>
</comment>
<keyword evidence="3" id="KW-0677">Repeat</keyword>
<keyword evidence="4 7" id="KW-0863">Zinc-finger</keyword>
<dbReference type="Proteomes" id="UP001150904">
    <property type="component" value="Unassembled WGS sequence"/>
</dbReference>
<organism evidence="10 11">
    <name type="scientific">Penicillium cinerascens</name>
    <dbReference type="NCBI Taxonomy" id="70096"/>
    <lineage>
        <taxon>Eukaryota</taxon>
        <taxon>Fungi</taxon>
        <taxon>Dikarya</taxon>
        <taxon>Ascomycota</taxon>
        <taxon>Pezizomycotina</taxon>
        <taxon>Eurotiomycetes</taxon>
        <taxon>Eurotiomycetidae</taxon>
        <taxon>Eurotiales</taxon>
        <taxon>Aspergillaceae</taxon>
        <taxon>Penicillium</taxon>
    </lineage>
</organism>
<name>A0A9W9MDQ2_9EURO</name>
<evidence type="ECO:0000256" key="8">
    <source>
        <dbReference type="SAM" id="MobiDB-lite"/>
    </source>
</evidence>
<keyword evidence="2" id="KW-0479">Metal-binding</keyword>
<evidence type="ECO:0000313" key="11">
    <source>
        <dbReference type="Proteomes" id="UP001150904"/>
    </source>
</evidence>
<evidence type="ECO:0000256" key="7">
    <source>
        <dbReference type="PROSITE-ProRule" id="PRU00042"/>
    </source>
</evidence>
<dbReference type="PROSITE" id="PS00028">
    <property type="entry name" value="ZINC_FINGER_C2H2_1"/>
    <property type="match status" value="1"/>
</dbReference>
<comment type="subcellular location">
    <subcellularLocation>
        <location evidence="1">Nucleus</location>
    </subcellularLocation>
</comment>
<evidence type="ECO:0000256" key="5">
    <source>
        <dbReference type="ARBA" id="ARBA00022833"/>
    </source>
</evidence>
<dbReference type="SMART" id="SM00355">
    <property type="entry name" value="ZnF_C2H2"/>
    <property type="match status" value="2"/>
</dbReference>
<evidence type="ECO:0000256" key="6">
    <source>
        <dbReference type="ARBA" id="ARBA00023242"/>
    </source>
</evidence>
<dbReference type="GO" id="GO:0000785">
    <property type="term" value="C:chromatin"/>
    <property type="evidence" value="ECO:0007669"/>
    <property type="project" value="TreeGrafter"/>
</dbReference>
<dbReference type="GO" id="GO:0000978">
    <property type="term" value="F:RNA polymerase II cis-regulatory region sequence-specific DNA binding"/>
    <property type="evidence" value="ECO:0007669"/>
    <property type="project" value="InterPro"/>
</dbReference>
<protein>
    <recommendedName>
        <fullName evidence="9">C2H2-type domain-containing protein</fullName>
    </recommendedName>
</protein>
<dbReference type="EMBL" id="JAPQKR010000014">
    <property type="protein sequence ID" value="KAJ5198173.1"/>
    <property type="molecule type" value="Genomic_DNA"/>
</dbReference>
<feature type="domain" description="C2H2-type" evidence="9">
    <location>
        <begin position="30"/>
        <end position="57"/>
    </location>
</feature>
<dbReference type="PANTHER" id="PTHR40626:SF10">
    <property type="entry name" value="C2H2-TYPE DOMAIN-CONTAINING PROTEIN"/>
    <property type="match status" value="1"/>
</dbReference>
<dbReference type="GO" id="GO:0008270">
    <property type="term" value="F:zinc ion binding"/>
    <property type="evidence" value="ECO:0007669"/>
    <property type="project" value="UniProtKB-KW"/>
</dbReference>
<dbReference type="InterPro" id="IPR036236">
    <property type="entry name" value="Znf_C2H2_sf"/>
</dbReference>
<dbReference type="InterPro" id="IPR013087">
    <property type="entry name" value="Znf_C2H2_type"/>
</dbReference>
<dbReference type="RefSeq" id="XP_058306601.1">
    <property type="nucleotide sequence ID" value="XM_058454352.1"/>
</dbReference>
<dbReference type="GO" id="GO:0000981">
    <property type="term" value="F:DNA-binding transcription factor activity, RNA polymerase II-specific"/>
    <property type="evidence" value="ECO:0007669"/>
    <property type="project" value="InterPro"/>
</dbReference>
<evidence type="ECO:0000256" key="1">
    <source>
        <dbReference type="ARBA" id="ARBA00004123"/>
    </source>
</evidence>
<keyword evidence="6" id="KW-0539">Nucleus</keyword>
<dbReference type="InterPro" id="IPR051059">
    <property type="entry name" value="VerF-like"/>
</dbReference>
<gene>
    <name evidence="10" type="ORF">N7498_007290</name>
</gene>
<dbReference type="PROSITE" id="PS50157">
    <property type="entry name" value="ZINC_FINGER_C2H2_2"/>
    <property type="match status" value="1"/>
</dbReference>
<sequence>MTESRNEAIGRKTFKPRRNGAARSQRDRHYACSICEETFTRSEHLRRHELSHRNHKPHACPQCSLTSARKDVISRHVKKFHGPVCTNSPRRRNDNEVLLSFAESDINAPPPAIGAPHTLSPNATIYPVPTLGIPYDDSSESLLLGNAPVDLMPDAGASRSDVDINFEILDDYIFQILQPDATVFLPITSDCSRKTPDHRVEMTRALDTDYQSSGLFLEVSPREIELAEAQLKQFDVEGRLSGFGYPSRYKVIRFLKGFLNYFLPHAPIVHNPTFSLTTTSVLAILAIGAVHVNEAEVATNLHHAVLKLLAEHDELVTIGEKEAIFQLWEFQTRLLSCQFGLFSGDSILQRQARLAFARLPALAQEAKIAASAASGNTWEDWIMKETIHRCITWTGVLAAILLCDEEEVAFKFRIAEPDVPLPCSELQWSASASDWQETPPRQISSVESFRKIIEGQPVEGDVTPFGLLAIISAILSYICSMENLDEYHIRRSPQLDDGSLETALRVWEDTWKRHPYCHSLPEAPHGPLMADSILVLNSAYFHLYASRQLRELKAFVRSPALQTSPLDLESLYSLPCHPGLVKGLTRAARSLLLRVRLGIRHLMKTVSLSHSCYGPLPSYEGGLLLTWYLLGIRIFGKPGKADPTINSIIDEMVTESEGAYEPPIQREFLPLMLIEDLFRERWVWQSSGLLGENLRRMIQRVDSLKDYINME</sequence>
<dbReference type="Gene3D" id="3.30.160.60">
    <property type="entry name" value="Classic Zinc Finger"/>
    <property type="match status" value="1"/>
</dbReference>
<keyword evidence="5" id="KW-0862">Zinc</keyword>
<accession>A0A9W9MDQ2</accession>
<proteinExistence type="predicted"/>
<dbReference type="GO" id="GO:0005634">
    <property type="term" value="C:nucleus"/>
    <property type="evidence" value="ECO:0007669"/>
    <property type="project" value="UniProtKB-SubCell"/>
</dbReference>
<reference evidence="10" key="2">
    <citation type="journal article" date="2023" name="IMA Fungus">
        <title>Comparative genomic study of the Penicillium genus elucidates a diverse pangenome and 15 lateral gene transfer events.</title>
        <authorList>
            <person name="Petersen C."/>
            <person name="Sorensen T."/>
            <person name="Nielsen M.R."/>
            <person name="Sondergaard T.E."/>
            <person name="Sorensen J.L."/>
            <person name="Fitzpatrick D.A."/>
            <person name="Frisvad J.C."/>
            <person name="Nielsen K.L."/>
        </authorList>
    </citation>
    <scope>NUCLEOTIDE SEQUENCE</scope>
    <source>
        <strain evidence="10">IBT 15544</strain>
    </source>
</reference>
<evidence type="ECO:0000313" key="10">
    <source>
        <dbReference type="EMBL" id="KAJ5198173.1"/>
    </source>
</evidence>
<evidence type="ECO:0000256" key="2">
    <source>
        <dbReference type="ARBA" id="ARBA00022723"/>
    </source>
</evidence>
<dbReference type="AlphaFoldDB" id="A0A9W9MDQ2"/>
<reference evidence="10" key="1">
    <citation type="submission" date="2022-12" db="EMBL/GenBank/DDBJ databases">
        <authorList>
            <person name="Petersen C."/>
        </authorList>
    </citation>
    <scope>NUCLEOTIDE SEQUENCE</scope>
    <source>
        <strain evidence="10">IBT 15544</strain>
    </source>
</reference>
<evidence type="ECO:0000259" key="9">
    <source>
        <dbReference type="PROSITE" id="PS50157"/>
    </source>
</evidence>
<evidence type="ECO:0000256" key="3">
    <source>
        <dbReference type="ARBA" id="ARBA00022737"/>
    </source>
</evidence>
<feature type="compositionally biased region" description="Basic and acidic residues" evidence="8">
    <location>
        <begin position="1"/>
        <end position="10"/>
    </location>
</feature>
<dbReference type="CDD" id="cd12148">
    <property type="entry name" value="fungal_TF_MHR"/>
    <property type="match status" value="1"/>
</dbReference>
<keyword evidence="11" id="KW-1185">Reference proteome</keyword>
<dbReference type="SUPFAM" id="SSF57667">
    <property type="entry name" value="beta-beta-alpha zinc fingers"/>
    <property type="match status" value="1"/>
</dbReference>
<evidence type="ECO:0000256" key="4">
    <source>
        <dbReference type="ARBA" id="ARBA00022771"/>
    </source>
</evidence>
<feature type="region of interest" description="Disordered" evidence="8">
    <location>
        <begin position="1"/>
        <end position="27"/>
    </location>
</feature>
<dbReference type="PANTHER" id="PTHR40626">
    <property type="entry name" value="MIP31509P"/>
    <property type="match status" value="1"/>
</dbReference>
<dbReference type="GeneID" id="83181653"/>
<dbReference type="OrthoDB" id="654211at2759"/>